<dbReference type="STRING" id="28377.ENSACAP00000004528"/>
<dbReference type="GO" id="GO:0005829">
    <property type="term" value="C:cytosol"/>
    <property type="evidence" value="ECO:0000318"/>
    <property type="project" value="GO_Central"/>
</dbReference>
<dbReference type="HOGENOM" id="CLU_151021_0_0_1"/>
<dbReference type="GO" id="GO:0032259">
    <property type="term" value="P:methylation"/>
    <property type="evidence" value="ECO:0007669"/>
    <property type="project" value="UniProtKB-KW"/>
</dbReference>
<keyword evidence="3" id="KW-0808">Transferase</keyword>
<dbReference type="FunFam" id="3.40.50.150:FF:000943">
    <property type="match status" value="1"/>
</dbReference>
<dbReference type="Pfam" id="PF01234">
    <property type="entry name" value="NNMT_PNMT_TEMT"/>
    <property type="match status" value="1"/>
</dbReference>
<dbReference type="Bgee" id="ENSACAG00000004663">
    <property type="expression patterns" value="Expressed in skeletal muscle tissue and 2 other cell types or tissues"/>
</dbReference>
<reference evidence="5" key="2">
    <citation type="submission" date="2025-08" db="UniProtKB">
        <authorList>
            <consortium name="Ensembl"/>
        </authorList>
    </citation>
    <scope>IDENTIFICATION</scope>
</reference>
<dbReference type="InParanoid" id="H9G9B1"/>
<keyword evidence="2" id="KW-0489">Methyltransferase</keyword>
<protein>
    <submittedName>
        <fullName evidence="5">Uncharacterized protein</fullName>
    </submittedName>
</protein>
<dbReference type="PANTHER" id="PTHR10867">
    <property type="entry name" value="NNMT/PNMT/TEMT FAMILY MEMBER"/>
    <property type="match status" value="1"/>
</dbReference>
<evidence type="ECO:0000313" key="6">
    <source>
        <dbReference type="Proteomes" id="UP000001646"/>
    </source>
</evidence>
<dbReference type="SUPFAM" id="SSF53335">
    <property type="entry name" value="S-adenosyl-L-methionine-dependent methyltransferases"/>
    <property type="match status" value="1"/>
</dbReference>
<name>H9G9B1_ANOCA</name>
<dbReference type="Gene3D" id="3.40.50.150">
    <property type="entry name" value="Vaccinia Virus protein VP39"/>
    <property type="match status" value="1"/>
</dbReference>
<evidence type="ECO:0000256" key="3">
    <source>
        <dbReference type="ARBA" id="ARBA00022679"/>
    </source>
</evidence>
<dbReference type="PROSITE" id="PS51681">
    <property type="entry name" value="SAM_MT_NNMT_PNMT_TEMT"/>
    <property type="match status" value="1"/>
</dbReference>
<keyword evidence="4" id="KW-0949">S-adenosyl-L-methionine</keyword>
<proteinExistence type="inferred from homology"/>
<reference evidence="5" key="1">
    <citation type="submission" date="2009-12" db="EMBL/GenBank/DDBJ databases">
        <title>The Genome Sequence of Anolis carolinensis (Green Anole Lizard).</title>
        <authorList>
            <consortium name="The Genome Sequencing Platform"/>
            <person name="Di Palma F."/>
            <person name="Alfoldi J."/>
            <person name="Heiman D."/>
            <person name="Young S."/>
            <person name="Grabherr M."/>
            <person name="Johnson J."/>
            <person name="Lander E.S."/>
            <person name="Lindblad-Toh K."/>
        </authorList>
    </citation>
    <scope>NUCLEOTIDE SEQUENCE [LARGE SCALE GENOMIC DNA]</scope>
    <source>
        <strain evidence="5">JBL SC #1</strain>
    </source>
</reference>
<dbReference type="InterPro" id="IPR029063">
    <property type="entry name" value="SAM-dependent_MTases_sf"/>
</dbReference>
<reference evidence="5" key="3">
    <citation type="submission" date="2025-09" db="UniProtKB">
        <authorList>
            <consortium name="Ensembl"/>
        </authorList>
    </citation>
    <scope>IDENTIFICATION</scope>
</reference>
<evidence type="ECO:0000256" key="1">
    <source>
        <dbReference type="ARBA" id="ARBA00007996"/>
    </source>
</evidence>
<evidence type="ECO:0000313" key="5">
    <source>
        <dbReference type="Ensembl" id="ENSACAP00000004528.3"/>
    </source>
</evidence>
<comment type="similarity">
    <text evidence="1">Belongs to the class I-like SAM-binding methyltransferase superfamily. NNMT/PNMT/TEMT family.</text>
</comment>
<organism evidence="5 6">
    <name type="scientific">Anolis carolinensis</name>
    <name type="common">Green anole</name>
    <name type="synonym">American chameleon</name>
    <dbReference type="NCBI Taxonomy" id="28377"/>
    <lineage>
        <taxon>Eukaryota</taxon>
        <taxon>Metazoa</taxon>
        <taxon>Chordata</taxon>
        <taxon>Craniata</taxon>
        <taxon>Vertebrata</taxon>
        <taxon>Euteleostomi</taxon>
        <taxon>Lepidosauria</taxon>
        <taxon>Squamata</taxon>
        <taxon>Bifurcata</taxon>
        <taxon>Unidentata</taxon>
        <taxon>Episquamata</taxon>
        <taxon>Toxicofera</taxon>
        <taxon>Iguania</taxon>
        <taxon>Dactyloidae</taxon>
        <taxon>Anolis</taxon>
    </lineage>
</organism>
<dbReference type="GO" id="GO:0008170">
    <property type="term" value="F:N-methyltransferase activity"/>
    <property type="evidence" value="ECO:0000318"/>
    <property type="project" value="GO_Central"/>
</dbReference>
<evidence type="ECO:0000256" key="4">
    <source>
        <dbReference type="ARBA" id="ARBA00022691"/>
    </source>
</evidence>
<dbReference type="PANTHER" id="PTHR10867:SF32">
    <property type="entry name" value="NICOTINAMIDE N-METHYLTRANSFERASE"/>
    <property type="match status" value="1"/>
</dbReference>
<keyword evidence="6" id="KW-1185">Reference proteome</keyword>
<dbReference type="AlphaFoldDB" id="H9G9B1"/>
<dbReference type="InterPro" id="IPR000940">
    <property type="entry name" value="NNMT_TEMT_trans"/>
</dbReference>
<dbReference type="Ensembl" id="ENSACAT00000004632.3">
    <property type="protein sequence ID" value="ENSACAP00000004528.3"/>
    <property type="gene ID" value="ENSACAG00000004663.3"/>
</dbReference>
<dbReference type="GeneTree" id="ENSGT00390000011708"/>
<evidence type="ECO:0000256" key="2">
    <source>
        <dbReference type="ARBA" id="ARBA00022603"/>
    </source>
</evidence>
<dbReference type="eggNOG" id="KOG4564">
    <property type="taxonomic scope" value="Eukaryota"/>
</dbReference>
<sequence length="142" mass="15540">EKWVEKQEKLRRTIKQVLPCDVTLANPFNPLVVPPADCVLSTYCLEVASKDLPTYCSGVRNLGSLVKSGGHLVLVMALGGTYYNVGPEKFSCICLAPEMAKEAVKEAGFDIVRFETLNFNMPMTMASGQTVGFLVAQKHQEA</sequence>
<accession>H9G9B1</accession>
<dbReference type="Proteomes" id="UP000001646">
    <property type="component" value="Unplaced"/>
</dbReference>